<name>A0A813W1F6_9BILA</name>
<dbReference type="Gene3D" id="3.40.50.1110">
    <property type="entry name" value="SGNH hydrolase"/>
    <property type="match status" value="2"/>
</dbReference>
<dbReference type="PANTHER" id="PTHR22901">
    <property type="entry name" value="SIALATE O-ACETYLESTERASE"/>
    <property type="match status" value="1"/>
</dbReference>
<reference evidence="3" key="1">
    <citation type="submission" date="2021-02" db="EMBL/GenBank/DDBJ databases">
        <authorList>
            <person name="Nowell W R."/>
        </authorList>
    </citation>
    <scope>NUCLEOTIDE SEQUENCE</scope>
</reference>
<evidence type="ECO:0000313" key="3">
    <source>
        <dbReference type="EMBL" id="CAF0848585.1"/>
    </source>
</evidence>
<proteinExistence type="predicted"/>
<gene>
    <name evidence="3" type="ORF">IZO911_LOCUS9465</name>
</gene>
<dbReference type="GO" id="GO:0005975">
    <property type="term" value="P:carbohydrate metabolic process"/>
    <property type="evidence" value="ECO:0007669"/>
    <property type="project" value="TreeGrafter"/>
</dbReference>
<evidence type="ECO:0000313" key="4">
    <source>
        <dbReference type="Proteomes" id="UP000663860"/>
    </source>
</evidence>
<dbReference type="InterPro" id="IPR005181">
    <property type="entry name" value="SASA"/>
</dbReference>
<dbReference type="PANTHER" id="PTHR22901:SF0">
    <property type="entry name" value="SIALATE O-ACETYLESTERASE"/>
    <property type="match status" value="1"/>
</dbReference>
<protein>
    <recommendedName>
        <fullName evidence="2">Sialate O-acetylesterase domain-containing protein</fullName>
    </recommendedName>
</protein>
<comment type="caution">
    <text evidence="3">The sequence shown here is derived from an EMBL/GenBank/DDBJ whole genome shotgun (WGS) entry which is preliminary data.</text>
</comment>
<dbReference type="EMBL" id="CAJNOE010000066">
    <property type="protein sequence ID" value="CAF0848585.1"/>
    <property type="molecule type" value="Genomic_DNA"/>
</dbReference>
<dbReference type="Proteomes" id="UP000663860">
    <property type="component" value="Unassembled WGS sequence"/>
</dbReference>
<evidence type="ECO:0000256" key="1">
    <source>
        <dbReference type="ARBA" id="ARBA00022801"/>
    </source>
</evidence>
<feature type="domain" description="Sialate O-acetylesterase" evidence="2">
    <location>
        <begin position="218"/>
        <end position="401"/>
    </location>
</feature>
<keyword evidence="1" id="KW-0378">Hydrolase</keyword>
<evidence type="ECO:0000259" key="2">
    <source>
        <dbReference type="Pfam" id="PF03629"/>
    </source>
</evidence>
<dbReference type="GO" id="GO:0001681">
    <property type="term" value="F:sialate O-acetylesterase activity"/>
    <property type="evidence" value="ECO:0007669"/>
    <property type="project" value="InterPro"/>
</dbReference>
<accession>A0A813W1F6</accession>
<dbReference type="Pfam" id="PF03629">
    <property type="entry name" value="SASA"/>
    <property type="match status" value="1"/>
</dbReference>
<sequence>MVLQRAPQKSIVWGYGDSQNVSITLKMNGKVYQTRSYSTNESIWSVTLDAESQEGPFQLIATQQMSNGSQKLISLNDILFGDVWLCSGQSNMGMAVQKMFNSSIEIENAGKYPKVRLFAASKQQSIEPEEELLGIGLKWSIASPISVGNAYTSAVCWLYGRMIYEGLDDKRPIGLIHTSWGGTSIELWSPPGWSIASPVSVGNAYTSAVCWLYGRMIYEGLDDKRPIGLIHTSWGGTSIELWSPPEVLKDCHVSINKGIEFENSDETDFKFGAALNNSVLYNAMIYPFTRMVIKGVIWYQGESNVIYNRDKYQCTFLKMIQYWRRIWQKRTNLATDPTFPFGFVQLSTRESSGKIIGGFPWIRWHQTFDIGFTPNNATPNVFMATAMDLRDDEGGIHPRTKLDVGYRLSRSGLAIAYGQTHVSYQGPIVREFGRDSDDRMNVTYWSTISSSIELRNPNGFEICCQVKQLCMSNETVWLAAPANYNPKSPITVKLSIPIICQTKNVHGIRYLWRETPCLFKQAAVYSTADSNLPAPPFIQFL</sequence>
<dbReference type="InterPro" id="IPR036514">
    <property type="entry name" value="SGNH_hydro_sf"/>
</dbReference>
<dbReference type="SUPFAM" id="SSF52266">
    <property type="entry name" value="SGNH hydrolase"/>
    <property type="match status" value="2"/>
</dbReference>
<dbReference type="InterPro" id="IPR039329">
    <property type="entry name" value="SIAE"/>
</dbReference>
<organism evidence="3 4">
    <name type="scientific">Adineta steineri</name>
    <dbReference type="NCBI Taxonomy" id="433720"/>
    <lineage>
        <taxon>Eukaryota</taxon>
        <taxon>Metazoa</taxon>
        <taxon>Spiralia</taxon>
        <taxon>Gnathifera</taxon>
        <taxon>Rotifera</taxon>
        <taxon>Eurotatoria</taxon>
        <taxon>Bdelloidea</taxon>
        <taxon>Adinetida</taxon>
        <taxon>Adinetidae</taxon>
        <taxon>Adineta</taxon>
    </lineage>
</organism>
<dbReference type="AlphaFoldDB" id="A0A813W1F6"/>